<organism evidence="1 2">
    <name type="scientific">Penicillium egyptiacum</name>
    <dbReference type="NCBI Taxonomy" id="1303716"/>
    <lineage>
        <taxon>Eukaryota</taxon>
        <taxon>Fungi</taxon>
        <taxon>Dikarya</taxon>
        <taxon>Ascomycota</taxon>
        <taxon>Pezizomycotina</taxon>
        <taxon>Eurotiomycetes</taxon>
        <taxon>Eurotiomycetidae</taxon>
        <taxon>Eurotiales</taxon>
        <taxon>Aspergillaceae</taxon>
        <taxon>Penicillium</taxon>
    </lineage>
</organism>
<keyword evidence="2" id="KW-1185">Reference proteome</keyword>
<dbReference type="EMBL" id="CAJVRC010000839">
    <property type="protein sequence ID" value="CAG8888344.1"/>
    <property type="molecule type" value="Genomic_DNA"/>
</dbReference>
<protein>
    <submittedName>
        <fullName evidence="1">Uncharacterized protein</fullName>
    </submittedName>
</protein>
<sequence length="144" mass="16906">MRDTKVKRVTGHITSIMFSELEYQEELISEMKPDDVEFLEPSHDTLKDRVENAKGHDEHSDVMLKLEDKPQFKQLYTDILSRFKYILKVQTRKLDRQKGMIDEQMSTVFELEAQKRKIASDLKTAKLALTLEFFGEDSEEYASL</sequence>
<evidence type="ECO:0000313" key="1">
    <source>
        <dbReference type="EMBL" id="CAG8888344.1"/>
    </source>
</evidence>
<dbReference type="OrthoDB" id="4326278at2759"/>
<proteinExistence type="predicted"/>
<name>A0A9W4K5A5_9EURO</name>
<reference evidence="1" key="1">
    <citation type="submission" date="2021-07" db="EMBL/GenBank/DDBJ databases">
        <authorList>
            <person name="Branca A.L. A."/>
        </authorList>
    </citation>
    <scope>NUCLEOTIDE SEQUENCE</scope>
</reference>
<evidence type="ECO:0000313" key="2">
    <source>
        <dbReference type="Proteomes" id="UP001154252"/>
    </source>
</evidence>
<dbReference type="AlphaFoldDB" id="A0A9W4K5A5"/>
<dbReference type="Proteomes" id="UP001154252">
    <property type="component" value="Unassembled WGS sequence"/>
</dbReference>
<comment type="caution">
    <text evidence="1">The sequence shown here is derived from an EMBL/GenBank/DDBJ whole genome shotgun (WGS) entry which is preliminary data.</text>
</comment>
<accession>A0A9W4K5A5</accession>
<gene>
    <name evidence="1" type="ORF">PEGY_LOCUS1562</name>
</gene>